<name>A0A8S3ALG2_9BILA</name>
<feature type="non-terminal residue" evidence="3">
    <location>
        <position position="51"/>
    </location>
</feature>
<dbReference type="AlphaFoldDB" id="A0A8S3ALG2"/>
<evidence type="ECO:0000313" key="6">
    <source>
        <dbReference type="Proteomes" id="UP000681967"/>
    </source>
</evidence>
<evidence type="ECO:0000313" key="1">
    <source>
        <dbReference type="EMBL" id="CAF4531476.1"/>
    </source>
</evidence>
<dbReference type="EMBL" id="CAJOBI010088729">
    <property type="protein sequence ID" value="CAF4531476.1"/>
    <property type="molecule type" value="Genomic_DNA"/>
</dbReference>
<reference evidence="3" key="1">
    <citation type="submission" date="2021-02" db="EMBL/GenBank/DDBJ databases">
        <authorList>
            <person name="Nowell W R."/>
        </authorList>
    </citation>
    <scope>NUCLEOTIDE SEQUENCE</scope>
</reference>
<evidence type="ECO:0000313" key="3">
    <source>
        <dbReference type="EMBL" id="CAF4742814.1"/>
    </source>
</evidence>
<protein>
    <submittedName>
        <fullName evidence="3">Uncharacterized protein</fullName>
    </submittedName>
</protein>
<evidence type="ECO:0000313" key="2">
    <source>
        <dbReference type="EMBL" id="CAF4660319.1"/>
    </source>
</evidence>
<evidence type="ECO:0000313" key="5">
    <source>
        <dbReference type="EMBL" id="CAF4995890.1"/>
    </source>
</evidence>
<comment type="caution">
    <text evidence="3">The sequence shown here is derived from an EMBL/GenBank/DDBJ whole genome shotgun (WGS) entry which is preliminary data.</text>
</comment>
<evidence type="ECO:0000313" key="4">
    <source>
        <dbReference type="EMBL" id="CAF4953290.1"/>
    </source>
</evidence>
<accession>A0A8S3ALG2</accession>
<dbReference type="EMBL" id="CAJOBJ010191001">
    <property type="protein sequence ID" value="CAF4953290.1"/>
    <property type="molecule type" value="Genomic_DNA"/>
</dbReference>
<dbReference type="EMBL" id="CAJOBH010110856">
    <property type="protein sequence ID" value="CAF4660319.1"/>
    <property type="molecule type" value="Genomic_DNA"/>
</dbReference>
<gene>
    <name evidence="2" type="ORF">BYL167_LOCUS42560</name>
    <name evidence="3" type="ORF">BYL167_LOCUS45764</name>
    <name evidence="4" type="ORF">GIL414_LOCUS54444</name>
    <name evidence="5" type="ORF">GIL414_LOCUS56939</name>
    <name evidence="1" type="ORF">SMN809_LOCUS36253</name>
</gene>
<dbReference type="EMBL" id="CAJOBJ010205592">
    <property type="protein sequence ID" value="CAF4995890.1"/>
    <property type="molecule type" value="Genomic_DNA"/>
</dbReference>
<dbReference type="Proteomes" id="UP000681720">
    <property type="component" value="Unassembled WGS sequence"/>
</dbReference>
<dbReference type="EMBL" id="CAJOBH010127836">
    <property type="protein sequence ID" value="CAF4742814.1"/>
    <property type="molecule type" value="Genomic_DNA"/>
</dbReference>
<proteinExistence type="predicted"/>
<sequence>MYFVEGDYSHATPTKSLPIYTSTSSADIISSSTLSYVSSPFDSLATTESND</sequence>
<dbReference type="Proteomes" id="UP000676336">
    <property type="component" value="Unassembled WGS sequence"/>
</dbReference>
<organism evidence="3 6">
    <name type="scientific">Rotaria magnacalcarata</name>
    <dbReference type="NCBI Taxonomy" id="392030"/>
    <lineage>
        <taxon>Eukaryota</taxon>
        <taxon>Metazoa</taxon>
        <taxon>Spiralia</taxon>
        <taxon>Gnathifera</taxon>
        <taxon>Rotifera</taxon>
        <taxon>Eurotatoria</taxon>
        <taxon>Bdelloidea</taxon>
        <taxon>Philodinida</taxon>
        <taxon>Philodinidae</taxon>
        <taxon>Rotaria</taxon>
    </lineage>
</organism>
<dbReference type="Proteomes" id="UP000681967">
    <property type="component" value="Unassembled WGS sequence"/>
</dbReference>